<evidence type="ECO:0000313" key="3">
    <source>
        <dbReference type="Proteomes" id="UP000221883"/>
    </source>
</evidence>
<reference evidence="3" key="1">
    <citation type="submission" date="2016-11" db="EMBL/GenBank/DDBJ databases">
        <authorList>
            <person name="Jaros S."/>
            <person name="Januszkiewicz K."/>
            <person name="Wedrychowicz H."/>
        </authorList>
    </citation>
    <scope>NUCLEOTIDE SEQUENCE [LARGE SCALE GENOMIC DNA]</scope>
</reference>
<feature type="coiled-coil region" evidence="1">
    <location>
        <begin position="810"/>
        <end position="837"/>
    </location>
</feature>
<accession>A0A1P8L650</accession>
<evidence type="ECO:0000313" key="2">
    <source>
        <dbReference type="EMBL" id="APW79734.1"/>
    </source>
</evidence>
<organism evidence="2 3">
    <name type="scientific">Pectobacterium phage PP99</name>
    <dbReference type="NCBI Taxonomy" id="1932883"/>
    <lineage>
        <taxon>Viruses</taxon>
        <taxon>Duplodnaviria</taxon>
        <taxon>Heunggongvirae</taxon>
        <taxon>Uroviricota</taxon>
        <taxon>Caudoviricetes</taxon>
        <taxon>Autographivirales</taxon>
        <taxon>Gajwadongvirus</taxon>
        <taxon>Gajwadongvirus PP99</taxon>
    </lineage>
</organism>
<evidence type="ECO:0000256" key="1">
    <source>
        <dbReference type="SAM" id="Coils"/>
    </source>
</evidence>
<dbReference type="Proteomes" id="UP000221883">
    <property type="component" value="Segment"/>
</dbReference>
<protein>
    <submittedName>
        <fullName evidence="2">Putative internal virion protein C</fullName>
    </submittedName>
</protein>
<proteinExistence type="predicted"/>
<keyword evidence="3" id="KW-1185">Reference proteome</keyword>
<sequence length="1288" mass="140402">MVDIAVPKEQSFIELFGAAARENWILQQKQQTDELMTYGTPVDGYKASYEDVSNITTDYKLTDEQSKILSGSMSPEELQYRAMVFKDNNDRKKTLDNAGWKGVAAEVLSYAADPAMLPTYALKTPMVVGQIANKLGFQFSKTAVNGVIERAVGAGIVGSATGLGQEAALSMYDPNRDVNDVVLAGLSGVVGGAAFSSLADGGAAIFKRVTAKRRLGKAMDEAVEALDWDNSLNLINSADHELTGASMGRIENTQYGKYFDMLHGEIPDELARKRVLTEGDAINKLIDDLTPTAEARMPRGERMQFEAQRKGFEYDLDKINSRINELKGTPINTGSKRIASQQSKAIADEISNLSAQADSIRAKVTEVATTLEPHTTGVNAQAVRDINSLKVGNIPEHLRERYLDLITPEDPAPAFNEAVAGLPPVKDEPVVLPEQAAQEAAKPVEQPDTSIGAAEVKGSIIFPDTEGKEISDTYANVLGGLQKIGEKIPVTKVAGSTALYTRVMAGTKDNTLRGIASLVFNDPHGIKGAPQSAIAFSDTMRTSIMPKAFFIENAAKEQYLKQLGVNPLFQAGKYNDELIKFDRNIMLRMVELTDTVIGDADDAITRAAKARAQAYAESLKLMKRYGVRGFEGVDERASYTPVTFGKNDITSALDQFGEDAVREVLARGYMTGKVPLSAKSARLVADNTLERFYRKSGKVAAVKPTESISGKIAEAVNELREGGVADSEIRTVINMLQDKAHDESISARAMQSLHPNLAAETTDGLRFVDLVDSSTAGVDKYVRDAAAQAAFAKYGMRSRRQVEDTITEAFKRHRQQLTELTDNYNRAKERLSKLDRSKALPSGVSELEKTIKDYERLGDINKYRKFLDSYEEDFFNGVKVTFGEPVEQANSIAYAASSTGKLVNLMMLGFSGLAQVADLGVTIARSGVGATLRNLPTTLYHGVRSLLPSARYFETNNQLSNMADIFGTVSHQDYLFGHKMMKGAEYGDAVIGQVSKADKVLDNIGWLQSTMSFLRPMQGMIDELSARSIMTNIVDMSKNGMFTGKVRKSFLELGKMSEDSLDSSMTHIKSQMDSGKDIFEAISTLDPKLRDELGTAIRTIHTFNIGRSYYGELPAFTNQSLGKIFMKLQSFALVAYEKSVQRGFRNDQAGLVAATAWSAGLAYLWSEVDVRAQSLKQPEAKRDEYVRKRLEDEMAYTVAGRMSQLAVLSTLAQVMNVANPYQDSVLKPFGEYRGVAAGGAIGKVGQAAAAGTRLATDLSVDPDADIYKVYGAVPLLNTAIGMAILNTL</sequence>
<gene>
    <name evidence="2" type="ORF">PP99_44</name>
</gene>
<dbReference type="EMBL" id="KY250034">
    <property type="protein sequence ID" value="APW79734.1"/>
    <property type="molecule type" value="Genomic_DNA"/>
</dbReference>
<name>A0A1P8L650_9CAUD</name>
<keyword evidence="1" id="KW-0175">Coiled coil</keyword>